<accession>A0A183E1U3</accession>
<name>A0A183E1U3_9BILA</name>
<keyword evidence="3" id="KW-1185">Reference proteome</keyword>
<protein>
    <submittedName>
        <fullName evidence="4">Zinc finger, CCHC-type</fullName>
    </submittedName>
</protein>
<dbReference type="EMBL" id="UYRT01081823">
    <property type="protein sequence ID" value="VDN25045.1"/>
    <property type="molecule type" value="Genomic_DNA"/>
</dbReference>
<reference evidence="2 3" key="2">
    <citation type="submission" date="2018-11" db="EMBL/GenBank/DDBJ databases">
        <authorList>
            <consortium name="Pathogen Informatics"/>
        </authorList>
    </citation>
    <scope>NUCLEOTIDE SEQUENCE [LARGE SCALE GENOMIC DNA]</scope>
</reference>
<feature type="region of interest" description="Disordered" evidence="1">
    <location>
        <begin position="1"/>
        <end position="77"/>
    </location>
</feature>
<dbReference type="AlphaFoldDB" id="A0A183E1U3"/>
<proteinExistence type="predicted"/>
<organism evidence="4">
    <name type="scientific">Gongylonema pulchrum</name>
    <dbReference type="NCBI Taxonomy" id="637853"/>
    <lineage>
        <taxon>Eukaryota</taxon>
        <taxon>Metazoa</taxon>
        <taxon>Ecdysozoa</taxon>
        <taxon>Nematoda</taxon>
        <taxon>Chromadorea</taxon>
        <taxon>Rhabditida</taxon>
        <taxon>Spirurina</taxon>
        <taxon>Spiruromorpha</taxon>
        <taxon>Spiruroidea</taxon>
        <taxon>Gongylonematidae</taxon>
        <taxon>Gongylonema</taxon>
    </lineage>
</organism>
<sequence>MYNHQRPYGGGHREFSMSSTSYQQQHGGGARRPPGNQGDAHRDGYRDRNNDPTTTSTFNRPRGRQNPDGYRHITPEKSTIQIAQGKKIWESISDGC</sequence>
<evidence type="ECO:0000256" key="1">
    <source>
        <dbReference type="SAM" id="MobiDB-lite"/>
    </source>
</evidence>
<gene>
    <name evidence="2" type="ORF">GPUH_LOCUS14934</name>
</gene>
<evidence type="ECO:0000313" key="2">
    <source>
        <dbReference type="EMBL" id="VDN25045.1"/>
    </source>
</evidence>
<evidence type="ECO:0000313" key="4">
    <source>
        <dbReference type="WBParaSite" id="GPUH_0001495401-mRNA-1"/>
    </source>
</evidence>
<evidence type="ECO:0000313" key="3">
    <source>
        <dbReference type="Proteomes" id="UP000271098"/>
    </source>
</evidence>
<reference evidence="4" key="1">
    <citation type="submission" date="2016-06" db="UniProtKB">
        <authorList>
            <consortium name="WormBaseParasite"/>
        </authorList>
    </citation>
    <scope>IDENTIFICATION</scope>
</reference>
<feature type="compositionally biased region" description="Basic and acidic residues" evidence="1">
    <location>
        <begin position="39"/>
        <end position="50"/>
    </location>
</feature>
<dbReference type="Proteomes" id="UP000271098">
    <property type="component" value="Unassembled WGS sequence"/>
</dbReference>
<feature type="compositionally biased region" description="Polar residues" evidence="1">
    <location>
        <begin position="16"/>
        <end position="25"/>
    </location>
</feature>
<dbReference type="WBParaSite" id="GPUH_0001495401-mRNA-1">
    <property type="protein sequence ID" value="GPUH_0001495401-mRNA-1"/>
    <property type="gene ID" value="GPUH_0001495401"/>
</dbReference>